<protein>
    <submittedName>
        <fullName evidence="2">Uncharacterized protein</fullName>
    </submittedName>
</protein>
<feature type="compositionally biased region" description="Polar residues" evidence="1">
    <location>
        <begin position="1"/>
        <end position="14"/>
    </location>
</feature>
<evidence type="ECO:0000256" key="1">
    <source>
        <dbReference type="SAM" id="MobiDB-lite"/>
    </source>
</evidence>
<feature type="region of interest" description="Disordered" evidence="1">
    <location>
        <begin position="28"/>
        <end position="59"/>
    </location>
</feature>
<accession>A0A1D8TTC6</accession>
<dbReference type="Proteomes" id="UP000177870">
    <property type="component" value="Chromosome"/>
</dbReference>
<evidence type="ECO:0000313" key="2">
    <source>
        <dbReference type="EMBL" id="AOX00890.1"/>
    </source>
</evidence>
<dbReference type="KEGG" id="mpro:BJP34_16835"/>
<gene>
    <name evidence="2" type="ORF">BJP34_16835</name>
</gene>
<reference evidence="3" key="1">
    <citation type="submission" date="2016-10" db="EMBL/GenBank/DDBJ databases">
        <title>Comparative genomics uncovers the prolific and rare metabolic potential of the cyanobacterial genus Moorea.</title>
        <authorList>
            <person name="Leao T."/>
            <person name="Castelao G."/>
            <person name="Korobeynikov A."/>
            <person name="Monroe E.A."/>
            <person name="Podell S."/>
            <person name="Glukhov E."/>
            <person name="Allen E."/>
            <person name="Gerwick W.H."/>
            <person name="Gerwick L."/>
        </authorList>
    </citation>
    <scope>NUCLEOTIDE SEQUENCE [LARGE SCALE GENOMIC DNA]</scope>
    <source>
        <strain evidence="3">PAL-8-15-08-1</strain>
    </source>
</reference>
<dbReference type="EMBL" id="CP017599">
    <property type="protein sequence ID" value="AOX00890.1"/>
    <property type="molecule type" value="Genomic_DNA"/>
</dbReference>
<proteinExistence type="predicted"/>
<sequence>MTHQYARKNNQSPQKDTDNWILQRSAVRELPAKTLTPQTESPAGDRSGIIKGGEPVWTP</sequence>
<dbReference type="AlphaFoldDB" id="A0A1D8TTC6"/>
<name>A0A1D8TTC6_9CYAN</name>
<organism evidence="2 3">
    <name type="scientific">Moorena producens PAL-8-15-08-1</name>
    <dbReference type="NCBI Taxonomy" id="1458985"/>
    <lineage>
        <taxon>Bacteria</taxon>
        <taxon>Bacillati</taxon>
        <taxon>Cyanobacteriota</taxon>
        <taxon>Cyanophyceae</taxon>
        <taxon>Coleofasciculales</taxon>
        <taxon>Coleofasciculaceae</taxon>
        <taxon>Moorena</taxon>
    </lineage>
</organism>
<dbReference type="STRING" id="1458985.BJP34_16835"/>
<feature type="region of interest" description="Disordered" evidence="1">
    <location>
        <begin position="1"/>
        <end position="20"/>
    </location>
</feature>
<dbReference type="RefSeq" id="WP_070393341.1">
    <property type="nucleotide sequence ID" value="NZ_CP017599.1"/>
</dbReference>
<evidence type="ECO:0000313" key="3">
    <source>
        <dbReference type="Proteomes" id="UP000177870"/>
    </source>
</evidence>